<keyword evidence="3" id="KW-1185">Reference proteome</keyword>
<comment type="caution">
    <text evidence="2">The sequence shown here is derived from an EMBL/GenBank/DDBJ whole genome shotgun (WGS) entry which is preliminary data.</text>
</comment>
<evidence type="ECO:0000313" key="3">
    <source>
        <dbReference type="Proteomes" id="UP000318590"/>
    </source>
</evidence>
<dbReference type="RefSeq" id="WP_142834210.1">
    <property type="nucleotide sequence ID" value="NZ_VFSV01000009.1"/>
</dbReference>
<dbReference type="OrthoDB" id="7874722at2"/>
<evidence type="ECO:0000256" key="1">
    <source>
        <dbReference type="SAM" id="MobiDB-lite"/>
    </source>
</evidence>
<reference evidence="2 3" key="1">
    <citation type="submission" date="2019-06" db="EMBL/GenBank/DDBJ databases">
        <title>Paenimaribius caenipelagi gen. nov., sp. nov., isolated from a tidal flat.</title>
        <authorList>
            <person name="Yoon J.-H."/>
        </authorList>
    </citation>
    <scope>NUCLEOTIDE SEQUENCE [LARGE SCALE GENOMIC DNA]</scope>
    <source>
        <strain evidence="2 3">JBTF-M29</strain>
    </source>
</reference>
<feature type="region of interest" description="Disordered" evidence="1">
    <location>
        <begin position="51"/>
        <end position="81"/>
    </location>
</feature>
<name>A0A547Q686_9RHOB</name>
<organism evidence="2 3">
    <name type="scientific">Palleronia caenipelagi</name>
    <dbReference type="NCBI Taxonomy" id="2489174"/>
    <lineage>
        <taxon>Bacteria</taxon>
        <taxon>Pseudomonadati</taxon>
        <taxon>Pseudomonadota</taxon>
        <taxon>Alphaproteobacteria</taxon>
        <taxon>Rhodobacterales</taxon>
        <taxon>Roseobacteraceae</taxon>
        <taxon>Palleronia</taxon>
    </lineage>
</organism>
<accession>A0A547Q686</accession>
<evidence type="ECO:0000313" key="2">
    <source>
        <dbReference type="EMBL" id="TRD21905.1"/>
    </source>
</evidence>
<sequence>MFVKCLSTRHTAVGTFRFGVVYEIDPKDHKVHKAIKPLLEGDSPALEEVSKAAAGKARVTQFTPEASSPRRSRPAADLRGDVAKLEAALQDSQDKEAAATKRATELEAELNVAQDKEATATARSAELEAELNVAQDKEAAAAERLAELEAELTALKAAPTPAPASDGKAKA</sequence>
<gene>
    <name evidence="2" type="ORF">FEV53_07600</name>
</gene>
<protein>
    <submittedName>
        <fullName evidence="2">Uncharacterized protein</fullName>
    </submittedName>
</protein>
<dbReference type="AlphaFoldDB" id="A0A547Q686"/>
<dbReference type="EMBL" id="VFSV01000009">
    <property type="protein sequence ID" value="TRD21905.1"/>
    <property type="molecule type" value="Genomic_DNA"/>
</dbReference>
<proteinExistence type="predicted"/>
<dbReference type="Proteomes" id="UP000318590">
    <property type="component" value="Unassembled WGS sequence"/>
</dbReference>